<dbReference type="GO" id="GO:0005506">
    <property type="term" value="F:iron ion binding"/>
    <property type="evidence" value="ECO:0007669"/>
    <property type="project" value="InterPro"/>
</dbReference>
<evidence type="ECO:0000259" key="8">
    <source>
        <dbReference type="PROSITE" id="PS51007"/>
    </source>
</evidence>
<evidence type="ECO:0000313" key="10">
    <source>
        <dbReference type="EMBL" id="ANN73504.1"/>
    </source>
</evidence>
<dbReference type="InterPro" id="IPR036909">
    <property type="entry name" value="Cyt_c-like_dom_sf"/>
</dbReference>
<keyword evidence="4" id="KW-0249">Electron transport</keyword>
<evidence type="ECO:0000256" key="1">
    <source>
        <dbReference type="ARBA" id="ARBA00022448"/>
    </source>
</evidence>
<dbReference type="EMBL" id="CP016171">
    <property type="protein sequence ID" value="ANN73504.1"/>
    <property type="molecule type" value="Genomic_DNA"/>
</dbReference>
<feature type="signal peptide" evidence="7">
    <location>
        <begin position="1"/>
        <end position="27"/>
    </location>
</feature>
<evidence type="ECO:0000313" key="9">
    <source>
        <dbReference type="EMBL" id="ANN68364.1"/>
    </source>
</evidence>
<dbReference type="InterPro" id="IPR002324">
    <property type="entry name" value="Cyt_c_ID"/>
</dbReference>
<comment type="PTM">
    <text evidence="6">Binds 1 heme c group covalently per subunit.</text>
</comment>
<dbReference type="SUPFAM" id="SSF46626">
    <property type="entry name" value="Cytochrome c"/>
    <property type="match status" value="1"/>
</dbReference>
<dbReference type="Gene3D" id="1.10.760.10">
    <property type="entry name" value="Cytochrome c-like domain"/>
    <property type="match status" value="1"/>
</dbReference>
<feature type="domain" description="Cytochrome c" evidence="8">
    <location>
        <begin position="26"/>
        <end position="111"/>
    </location>
</feature>
<dbReference type="PRINTS" id="PR00606">
    <property type="entry name" value="CYTCHROMECID"/>
</dbReference>
<evidence type="ECO:0000256" key="7">
    <source>
        <dbReference type="SAM" id="SignalP"/>
    </source>
</evidence>
<evidence type="ECO:0000313" key="11">
    <source>
        <dbReference type="Proteomes" id="UP000091897"/>
    </source>
</evidence>
<organism evidence="10 12">
    <name type="scientific">Bordetella bronchialis</name>
    <dbReference type="NCBI Taxonomy" id="463025"/>
    <lineage>
        <taxon>Bacteria</taxon>
        <taxon>Pseudomonadati</taxon>
        <taxon>Pseudomonadota</taxon>
        <taxon>Betaproteobacteria</taxon>
        <taxon>Burkholderiales</taxon>
        <taxon>Alcaligenaceae</taxon>
        <taxon>Bordetella</taxon>
    </lineage>
</organism>
<evidence type="ECO:0000256" key="5">
    <source>
        <dbReference type="ARBA" id="ARBA00023004"/>
    </source>
</evidence>
<dbReference type="InterPro" id="IPR009056">
    <property type="entry name" value="Cyt_c-like_dom"/>
</dbReference>
<dbReference type="PROSITE" id="PS51007">
    <property type="entry name" value="CYTC"/>
    <property type="match status" value="1"/>
</dbReference>
<sequence length="117" mass="12412">MHLKIDGIGKRVAAAALGLLLAQGALAQTVGESLVKSKVCLGCHQIDSPRVGPPFTAVAQRYAGQPDAEAYLANSIRNGGRYRWGKLSMAAQPQVSPEEAHEIAKWILTLAPASRQP</sequence>
<keyword evidence="2 6" id="KW-0349">Heme</keyword>
<name>A0A193FMN6_9BORD</name>
<evidence type="ECO:0000313" key="12">
    <source>
        <dbReference type="Proteomes" id="UP000092213"/>
    </source>
</evidence>
<proteinExistence type="predicted"/>
<dbReference type="RefSeq" id="WP_066354580.1">
    <property type="nucleotide sequence ID" value="NZ_CBCSFJ010000049.1"/>
</dbReference>
<dbReference type="Pfam" id="PF13442">
    <property type="entry name" value="Cytochrome_CBB3"/>
    <property type="match status" value="1"/>
</dbReference>
<evidence type="ECO:0000256" key="3">
    <source>
        <dbReference type="ARBA" id="ARBA00022723"/>
    </source>
</evidence>
<feature type="binding site" description="covalent" evidence="6">
    <location>
        <position position="44"/>
    </location>
    <ligand>
        <name>heme c</name>
        <dbReference type="ChEBI" id="CHEBI:61717"/>
    </ligand>
</feature>
<reference evidence="11 12" key="1">
    <citation type="submission" date="2016-06" db="EMBL/GenBank/DDBJ databases">
        <title>Complete genome sequences of Bordetella bronchialis and Bordetella flabilis.</title>
        <authorList>
            <person name="LiPuma J.J."/>
            <person name="Spilker T."/>
        </authorList>
    </citation>
    <scope>NUCLEOTIDE SEQUENCE [LARGE SCALE GENOMIC DNA]</scope>
    <source>
        <strain evidence="10 12">AU17976</strain>
        <strain evidence="9 11">AU3182</strain>
    </source>
</reference>
<dbReference type="AlphaFoldDB" id="A0A193FMN6"/>
<feature type="binding site" description="covalent" evidence="6">
    <location>
        <position position="40"/>
    </location>
    <ligand>
        <name>heme c</name>
        <dbReference type="ChEBI" id="CHEBI:61717"/>
    </ligand>
</feature>
<keyword evidence="7" id="KW-0732">Signal</keyword>
<dbReference type="STRING" id="463025.BAU08_21045"/>
<keyword evidence="3 6" id="KW-0479">Metal-binding</keyword>
<gene>
    <name evidence="9" type="ORF">BAU06_20515</name>
    <name evidence="10" type="ORF">BAU08_21045</name>
</gene>
<feature type="chain" id="PRO_5008258234" evidence="7">
    <location>
        <begin position="28"/>
        <end position="117"/>
    </location>
</feature>
<dbReference type="KEGG" id="bbro:BAU06_20515"/>
<keyword evidence="5 6" id="KW-0408">Iron</keyword>
<evidence type="ECO:0000256" key="4">
    <source>
        <dbReference type="ARBA" id="ARBA00022982"/>
    </source>
</evidence>
<dbReference type="EMBL" id="CP016170">
    <property type="protein sequence ID" value="ANN68364.1"/>
    <property type="molecule type" value="Genomic_DNA"/>
</dbReference>
<evidence type="ECO:0000256" key="2">
    <source>
        <dbReference type="ARBA" id="ARBA00022617"/>
    </source>
</evidence>
<keyword evidence="11" id="KW-1185">Reference proteome</keyword>
<evidence type="ECO:0000256" key="6">
    <source>
        <dbReference type="PIRSR" id="PIRSR602324-1"/>
    </source>
</evidence>
<dbReference type="GO" id="GO:0020037">
    <property type="term" value="F:heme binding"/>
    <property type="evidence" value="ECO:0007669"/>
    <property type="project" value="InterPro"/>
</dbReference>
<dbReference type="Proteomes" id="UP000092213">
    <property type="component" value="Chromosome"/>
</dbReference>
<dbReference type="GO" id="GO:0009055">
    <property type="term" value="F:electron transfer activity"/>
    <property type="evidence" value="ECO:0007669"/>
    <property type="project" value="InterPro"/>
</dbReference>
<protein>
    <submittedName>
        <fullName evidence="10">Cytochrome C</fullName>
    </submittedName>
</protein>
<feature type="binding site" description="covalent" evidence="6">
    <location>
        <position position="89"/>
    </location>
    <ligand>
        <name>heme c</name>
        <dbReference type="ChEBI" id="CHEBI:61717"/>
    </ligand>
</feature>
<accession>A0A193FMN6</accession>
<keyword evidence="1" id="KW-0813">Transport</keyword>
<dbReference type="OrthoDB" id="9814063at2"/>
<dbReference type="Proteomes" id="UP000091897">
    <property type="component" value="Chromosome"/>
</dbReference>